<reference evidence="2 3" key="1">
    <citation type="submission" date="2016-10" db="EMBL/GenBank/DDBJ databases">
        <authorList>
            <person name="de Groot N.N."/>
        </authorList>
    </citation>
    <scope>NUCLEOTIDE SEQUENCE [LARGE SCALE GENOMIC DNA]</scope>
    <source>
        <strain evidence="2 3">ICMP 14252</strain>
    </source>
</reference>
<evidence type="ECO:0000256" key="1">
    <source>
        <dbReference type="SAM" id="MobiDB-lite"/>
    </source>
</evidence>
<dbReference type="EMBL" id="FNOX01000019">
    <property type="protein sequence ID" value="SDZ67615.1"/>
    <property type="molecule type" value="Genomic_DNA"/>
</dbReference>
<sequence length="74" mass="8383">MINLRFPTNTLALIPPNLRPDPAQEMYSRTGTSYKDHLERRVRDQNGTASASNAQGPEEPNDRALNVWGECFPR</sequence>
<evidence type="ECO:0000313" key="2">
    <source>
        <dbReference type="EMBL" id="SDZ67615.1"/>
    </source>
</evidence>
<organism evidence="2 3">
    <name type="scientific">Pseudomonas salomonii</name>
    <dbReference type="NCBI Taxonomy" id="191391"/>
    <lineage>
        <taxon>Bacteria</taxon>
        <taxon>Pseudomonadati</taxon>
        <taxon>Pseudomonadota</taxon>
        <taxon>Gammaproteobacteria</taxon>
        <taxon>Pseudomonadales</taxon>
        <taxon>Pseudomonadaceae</taxon>
        <taxon>Pseudomonas</taxon>
    </lineage>
</organism>
<proteinExistence type="predicted"/>
<accession>A0A1H3V0Q7</accession>
<protein>
    <submittedName>
        <fullName evidence="2">Uncharacterized protein</fullName>
    </submittedName>
</protein>
<feature type="compositionally biased region" description="Basic and acidic residues" evidence="1">
    <location>
        <begin position="34"/>
        <end position="44"/>
    </location>
</feature>
<feature type="compositionally biased region" description="Polar residues" evidence="1">
    <location>
        <begin position="45"/>
        <end position="55"/>
    </location>
</feature>
<dbReference type="Proteomes" id="UP000182902">
    <property type="component" value="Unassembled WGS sequence"/>
</dbReference>
<feature type="compositionally biased region" description="Polar residues" evidence="1">
    <location>
        <begin position="1"/>
        <end position="11"/>
    </location>
</feature>
<name>A0A1H3V0Q7_9PSED</name>
<feature type="region of interest" description="Disordered" evidence="1">
    <location>
        <begin position="1"/>
        <end position="74"/>
    </location>
</feature>
<gene>
    <name evidence="2" type="ORF">SAMN05216247_11918</name>
</gene>
<evidence type="ECO:0000313" key="3">
    <source>
        <dbReference type="Proteomes" id="UP000182902"/>
    </source>
</evidence>
<dbReference type="AlphaFoldDB" id="A0A1H3V0Q7"/>